<feature type="compositionally biased region" description="Polar residues" evidence="5">
    <location>
        <begin position="86"/>
        <end position="103"/>
    </location>
</feature>
<evidence type="ECO:0000313" key="7">
    <source>
        <dbReference type="EMBL" id="KAL1612903.1"/>
    </source>
</evidence>
<feature type="compositionally biased region" description="Low complexity" evidence="5">
    <location>
        <begin position="248"/>
        <end position="261"/>
    </location>
</feature>
<feature type="region of interest" description="Disordered" evidence="5">
    <location>
        <begin position="169"/>
        <end position="218"/>
    </location>
</feature>
<keyword evidence="3" id="KW-0862">Zinc</keyword>
<feature type="region of interest" description="Disordered" evidence="5">
    <location>
        <begin position="995"/>
        <end position="1034"/>
    </location>
</feature>
<sequence length="1034" mass="115119">MPRGGRAAGAPPAAGEDVATRVTLSYALGNLGGRQKSWMAPGQPSAVSSHPPTDAPPKKRGRPRQYPERYEPVQQAPAGVPAREQPASNSTSPQLANVLSHPSNGRPVISPTAVLPSPSPSEEANIDYYAPPAPGHGRQTLNNGASGSFVPVTGDPLVRNISHEDRFLEGARQAAAAAPKRPAAGTSPMLANKRTRPSLSTHGRPVPPPLRTNSINVDYQDLSRRVSAGPLESASPIVNQPFSPFTRQPSNSQSPFQSPYQRPLQPAPPQRIPSQTRTQTQNGPTQSVPSPLGLPCQSPLPGQNAQAINVAPPAGPQGQRNLLAHSLQAIEHFKSQNDLQQESSDRKRLTALELAAKRMDWEYLMTHLFYCLLTLNPAALPSSIRKSSHAARTEQFLSEVLDLNTGLQSGTKAFFVQFPLPLPEWALIDPPQYRIDVENFYNLMRRSANYFALKKQCDERDLPPTMHELVFDLGIRSRQLQSIVFTASVRRLWFRAGLPLGDILINYENETLQCFSTTQEAFKSRQHQGFDLDRERDLEMRSWVAIFRGLRSTYVPLAREALQRMQPGHQVPVLASQYAQIRPPRPQQTPRMPSGHNGQSSLAQQLVYPDPRLPPQSAQAAIQQGRGRPRGRPRLATQQPRPQPHPLVRPVPERQFLPPPGHYQPQQNQPNPARFGLHQAHLRSPNLHSKTGERLYLYAHSFIGMPKRPADARNKVERWTFTLSPEQMARIPENVAGVAGSPPVRIVDENSLMLRLRCVKWDVARGFNEHEWATSDTSWIPYSYFELNKQPLEQRKKLHHGKDLPIELTSLVKEGVNILEIGLVRAPENEQFRNYLLAIEILGVKPHTVLMDEILRNKHVSSALIKQRIKDKLAGTTVDDEISVVNSTLNINLFDPFSRSEICNIPVRSKACDHFDCFDLETFLETRNRNADSTVPDRWKCPICNGDARPHLLIVDGFMQEVRSELEKQGLLKTRAIILSEDGSWKAKAEVVEGVADHDDDTPAELSGQKTPGQHKTPAPQFTEVIDLGDSDED</sequence>
<evidence type="ECO:0000256" key="2">
    <source>
        <dbReference type="ARBA" id="ARBA00022771"/>
    </source>
</evidence>
<dbReference type="InterPro" id="IPR004181">
    <property type="entry name" value="Znf_MIZ"/>
</dbReference>
<dbReference type="CDD" id="cd16650">
    <property type="entry name" value="SP-RING_PIAS-like"/>
    <property type="match status" value="1"/>
</dbReference>
<feature type="compositionally biased region" description="Low complexity" evidence="5">
    <location>
        <begin position="171"/>
        <end position="184"/>
    </location>
</feature>
<keyword evidence="1" id="KW-0479">Metal-binding</keyword>
<dbReference type="PROSITE" id="PS51044">
    <property type="entry name" value="ZF_SP_RING"/>
    <property type="match status" value="1"/>
</dbReference>
<feature type="region of interest" description="Disordered" evidence="5">
    <location>
        <begin position="233"/>
        <end position="319"/>
    </location>
</feature>
<protein>
    <recommendedName>
        <fullName evidence="6">SP-RING-type domain-containing protein</fullName>
    </recommendedName>
</protein>
<dbReference type="InterPro" id="IPR013083">
    <property type="entry name" value="Znf_RING/FYVE/PHD"/>
</dbReference>
<keyword evidence="8" id="KW-1185">Reference proteome</keyword>
<keyword evidence="2 4" id="KW-0863">Zinc-finger</keyword>
<accession>A0ABR3S8S3</accession>
<evidence type="ECO:0000256" key="5">
    <source>
        <dbReference type="SAM" id="MobiDB-lite"/>
    </source>
</evidence>
<dbReference type="Proteomes" id="UP001521785">
    <property type="component" value="Unassembled WGS sequence"/>
</dbReference>
<dbReference type="Gene3D" id="3.30.40.10">
    <property type="entry name" value="Zinc/RING finger domain, C3HC4 (zinc finger)"/>
    <property type="match status" value="1"/>
</dbReference>
<gene>
    <name evidence="7" type="ORF">SLS60_001133</name>
</gene>
<feature type="region of interest" description="Disordered" evidence="5">
    <location>
        <begin position="609"/>
        <end position="670"/>
    </location>
</feature>
<evidence type="ECO:0000256" key="4">
    <source>
        <dbReference type="PROSITE-ProRule" id="PRU00452"/>
    </source>
</evidence>
<feature type="region of interest" description="Disordered" evidence="5">
    <location>
        <begin position="33"/>
        <end position="156"/>
    </location>
</feature>
<proteinExistence type="predicted"/>
<organism evidence="7 8">
    <name type="scientific">Paraconiothyrium brasiliense</name>
    <dbReference type="NCBI Taxonomy" id="300254"/>
    <lineage>
        <taxon>Eukaryota</taxon>
        <taxon>Fungi</taxon>
        <taxon>Dikarya</taxon>
        <taxon>Ascomycota</taxon>
        <taxon>Pezizomycotina</taxon>
        <taxon>Dothideomycetes</taxon>
        <taxon>Pleosporomycetidae</taxon>
        <taxon>Pleosporales</taxon>
        <taxon>Massarineae</taxon>
        <taxon>Didymosphaeriaceae</taxon>
        <taxon>Paraconiothyrium</taxon>
    </lineage>
</organism>
<comment type="caution">
    <text evidence="7">The sequence shown here is derived from an EMBL/GenBank/DDBJ whole genome shotgun (WGS) entry which is preliminary data.</text>
</comment>
<feature type="compositionally biased region" description="Polar residues" evidence="5">
    <location>
        <begin position="236"/>
        <end position="247"/>
    </location>
</feature>
<feature type="domain" description="SP-RING-type" evidence="6">
    <location>
        <begin position="878"/>
        <end position="968"/>
    </location>
</feature>
<dbReference type="Pfam" id="PF02891">
    <property type="entry name" value="zf-MIZ"/>
    <property type="match status" value="1"/>
</dbReference>
<evidence type="ECO:0000256" key="3">
    <source>
        <dbReference type="ARBA" id="ARBA00022833"/>
    </source>
</evidence>
<feature type="compositionally biased region" description="Polar residues" evidence="5">
    <location>
        <begin position="272"/>
        <end position="289"/>
    </location>
</feature>
<dbReference type="EMBL" id="JAKJXO020000001">
    <property type="protein sequence ID" value="KAL1612903.1"/>
    <property type="molecule type" value="Genomic_DNA"/>
</dbReference>
<dbReference type="PANTHER" id="PTHR10782">
    <property type="entry name" value="ZINC FINGER MIZ DOMAIN-CONTAINING PROTEIN"/>
    <property type="match status" value="1"/>
</dbReference>
<evidence type="ECO:0000259" key="6">
    <source>
        <dbReference type="PROSITE" id="PS51044"/>
    </source>
</evidence>
<name>A0ABR3S8S3_9PLEO</name>
<reference evidence="7 8" key="1">
    <citation type="submission" date="2024-02" db="EMBL/GenBank/DDBJ databases">
        <title>De novo assembly and annotation of 12 fungi associated with fruit tree decline syndrome in Ontario, Canada.</title>
        <authorList>
            <person name="Sulman M."/>
            <person name="Ellouze W."/>
            <person name="Ilyukhin E."/>
        </authorList>
    </citation>
    <scope>NUCLEOTIDE SEQUENCE [LARGE SCALE GENOMIC DNA]</scope>
    <source>
        <strain evidence="7 8">M42-189</strain>
    </source>
</reference>
<evidence type="ECO:0000256" key="1">
    <source>
        <dbReference type="ARBA" id="ARBA00022723"/>
    </source>
</evidence>
<dbReference type="PANTHER" id="PTHR10782:SF4">
    <property type="entry name" value="TONALLI, ISOFORM E"/>
    <property type="match status" value="1"/>
</dbReference>
<evidence type="ECO:0000313" key="8">
    <source>
        <dbReference type="Proteomes" id="UP001521785"/>
    </source>
</evidence>